<accession>A0ABW4V403</accession>
<feature type="compositionally biased region" description="Polar residues" evidence="1">
    <location>
        <begin position="60"/>
        <end position="69"/>
    </location>
</feature>
<evidence type="ECO:0000256" key="1">
    <source>
        <dbReference type="SAM" id="MobiDB-lite"/>
    </source>
</evidence>
<feature type="region of interest" description="Disordered" evidence="1">
    <location>
        <begin position="50"/>
        <end position="69"/>
    </location>
</feature>
<dbReference type="Proteomes" id="UP001597338">
    <property type="component" value="Unassembled WGS sequence"/>
</dbReference>
<sequence length="69" mass="7244">MTQPRLVPQLVAALAAYATGLRDVVRRPGVLRPANDGVVVRAVEGLEELLGPAREPSEQPGGSTSARAR</sequence>
<evidence type="ECO:0000313" key="2">
    <source>
        <dbReference type="EMBL" id="MFD2025501.1"/>
    </source>
</evidence>
<dbReference type="EMBL" id="JBHUHF010000001">
    <property type="protein sequence ID" value="MFD2025501.1"/>
    <property type="molecule type" value="Genomic_DNA"/>
</dbReference>
<gene>
    <name evidence="2" type="ORF">ACFSL2_08260</name>
</gene>
<keyword evidence="3" id="KW-1185">Reference proteome</keyword>
<dbReference type="RefSeq" id="WP_377197393.1">
    <property type="nucleotide sequence ID" value="NZ_JBHUHF010000001.1"/>
</dbReference>
<name>A0ABW4V403_9MICO</name>
<comment type="caution">
    <text evidence="2">The sequence shown here is derived from an EMBL/GenBank/DDBJ whole genome shotgun (WGS) entry which is preliminary data.</text>
</comment>
<evidence type="ECO:0000313" key="3">
    <source>
        <dbReference type="Proteomes" id="UP001597338"/>
    </source>
</evidence>
<protein>
    <submittedName>
        <fullName evidence="2">Uncharacterized protein</fullName>
    </submittedName>
</protein>
<organism evidence="2 3">
    <name type="scientific">Promicromonospora aerolata</name>
    <dbReference type="NCBI Taxonomy" id="195749"/>
    <lineage>
        <taxon>Bacteria</taxon>
        <taxon>Bacillati</taxon>
        <taxon>Actinomycetota</taxon>
        <taxon>Actinomycetes</taxon>
        <taxon>Micrococcales</taxon>
        <taxon>Promicromonosporaceae</taxon>
        <taxon>Promicromonospora</taxon>
    </lineage>
</organism>
<proteinExistence type="predicted"/>
<reference evidence="3" key="1">
    <citation type="journal article" date="2019" name="Int. J. Syst. Evol. Microbiol.">
        <title>The Global Catalogue of Microorganisms (GCM) 10K type strain sequencing project: providing services to taxonomists for standard genome sequencing and annotation.</title>
        <authorList>
            <consortium name="The Broad Institute Genomics Platform"/>
            <consortium name="The Broad Institute Genome Sequencing Center for Infectious Disease"/>
            <person name="Wu L."/>
            <person name="Ma J."/>
        </authorList>
    </citation>
    <scope>NUCLEOTIDE SEQUENCE [LARGE SCALE GENOMIC DNA]</scope>
    <source>
        <strain evidence="3">CCM 7043</strain>
    </source>
</reference>